<organism evidence="5 6">
    <name type="scientific">Varroa destructor</name>
    <name type="common">Honeybee mite</name>
    <dbReference type="NCBI Taxonomy" id="109461"/>
    <lineage>
        <taxon>Eukaryota</taxon>
        <taxon>Metazoa</taxon>
        <taxon>Ecdysozoa</taxon>
        <taxon>Arthropoda</taxon>
        <taxon>Chelicerata</taxon>
        <taxon>Arachnida</taxon>
        <taxon>Acari</taxon>
        <taxon>Parasitiformes</taxon>
        <taxon>Mesostigmata</taxon>
        <taxon>Gamasina</taxon>
        <taxon>Dermanyssoidea</taxon>
        <taxon>Varroidae</taxon>
        <taxon>Varroa</taxon>
    </lineage>
</organism>
<dbReference type="GO" id="GO:0001731">
    <property type="term" value="P:formation of translation preinitiation complex"/>
    <property type="evidence" value="ECO:0007669"/>
    <property type="project" value="TreeGrafter"/>
</dbReference>
<sequence length="210" mass="22826">MSAETMSALPIGPIAGVKYPIEVLYCGECSMPIEYCEYYSNASKCQEWLQKHLPEEFEKRLKLTERTAGSDGQTKVGEGGVGGSGAAGGGRGTGEGVGGDEEKKRQKRGGKGVIKTKKKVEKERHIQLSRQARGKKKSVTVIQGLATFDIDLKEASKLFGHKFACGSSVTGEDEIVIQGDVKDDLYDLILEKWPEIDEEAVEDLGDVKAR</sequence>
<dbReference type="GO" id="GO:0003743">
    <property type="term" value="F:translation initiation factor activity"/>
    <property type="evidence" value="ECO:0007669"/>
    <property type="project" value="InterPro"/>
</dbReference>
<comment type="similarity">
    <text evidence="1 2">Belongs to the DENR family.</text>
</comment>
<dbReference type="RefSeq" id="XP_022655307.1">
    <property type="nucleotide sequence ID" value="XM_022799572.1"/>
</dbReference>
<evidence type="ECO:0000259" key="4">
    <source>
        <dbReference type="PROSITE" id="PS50296"/>
    </source>
</evidence>
<reference evidence="5" key="1">
    <citation type="submission" date="2021-01" db="UniProtKB">
        <authorList>
            <consortium name="EnsemblMetazoa"/>
        </authorList>
    </citation>
    <scope>IDENTIFICATION</scope>
</reference>
<dbReference type="InterPro" id="IPR001950">
    <property type="entry name" value="SUI1"/>
</dbReference>
<dbReference type="Pfam" id="PF21023">
    <property type="entry name" value="DENR_N"/>
    <property type="match status" value="1"/>
</dbReference>
<dbReference type="InParanoid" id="A0A7M7M7G5"/>
<dbReference type="InterPro" id="IPR046447">
    <property type="entry name" value="DENR_C"/>
</dbReference>
<dbReference type="CTD" id="8562"/>
<dbReference type="OMA" id="EVFEIDM"/>
<dbReference type="InterPro" id="IPR050318">
    <property type="entry name" value="DENR/SUI1_TIF"/>
</dbReference>
<dbReference type="NCBIfam" id="TIGR01159">
    <property type="entry name" value="DRP1"/>
    <property type="match status" value="1"/>
</dbReference>
<dbReference type="KEGG" id="vde:111247961"/>
<evidence type="ECO:0000256" key="2">
    <source>
        <dbReference type="RuleBase" id="RU361273"/>
    </source>
</evidence>
<dbReference type="SUPFAM" id="SSF55159">
    <property type="entry name" value="eIF1-like"/>
    <property type="match status" value="1"/>
</dbReference>
<dbReference type="FunFam" id="3.30.780.10:FF:000004">
    <property type="entry name" value="density-regulated protein-like"/>
    <property type="match status" value="1"/>
</dbReference>
<dbReference type="FunCoup" id="A0A7M7M7G5">
    <property type="interactions" value="869"/>
</dbReference>
<dbReference type="PANTHER" id="PTHR12789:SF0">
    <property type="entry name" value="DENSITY-REGULATED PROTEIN"/>
    <property type="match status" value="1"/>
</dbReference>
<evidence type="ECO:0000313" key="6">
    <source>
        <dbReference type="Proteomes" id="UP000594260"/>
    </source>
</evidence>
<dbReference type="Gene3D" id="3.30.780.10">
    <property type="entry name" value="SUI1-like domain"/>
    <property type="match status" value="1"/>
</dbReference>
<dbReference type="GO" id="GO:0003729">
    <property type="term" value="F:mRNA binding"/>
    <property type="evidence" value="ECO:0007669"/>
    <property type="project" value="TreeGrafter"/>
</dbReference>
<evidence type="ECO:0000313" key="5">
    <source>
        <dbReference type="EnsemblMetazoa" id="XP_022655307"/>
    </source>
</evidence>
<dbReference type="CDD" id="cd11607">
    <property type="entry name" value="DENR_C"/>
    <property type="match status" value="1"/>
</dbReference>
<dbReference type="InterPro" id="IPR005873">
    <property type="entry name" value="DENR_eukaryotes"/>
</dbReference>
<dbReference type="Proteomes" id="UP000594260">
    <property type="component" value="Unplaced"/>
</dbReference>
<dbReference type="InterPro" id="IPR036877">
    <property type="entry name" value="SUI1_dom_sf"/>
</dbReference>
<feature type="compositionally biased region" description="Basic residues" evidence="3">
    <location>
        <begin position="105"/>
        <end position="114"/>
    </location>
</feature>
<dbReference type="GO" id="GO:0002188">
    <property type="term" value="P:translation reinitiation"/>
    <property type="evidence" value="ECO:0007669"/>
    <property type="project" value="TreeGrafter"/>
</dbReference>
<evidence type="ECO:0000256" key="3">
    <source>
        <dbReference type="SAM" id="MobiDB-lite"/>
    </source>
</evidence>
<name>A0A7M7M7G5_VARDE</name>
<proteinExistence type="inferred from homology"/>
<dbReference type="PANTHER" id="PTHR12789">
    <property type="entry name" value="DENSITY-REGULATED PROTEIN HOMOLOG"/>
    <property type="match status" value="1"/>
</dbReference>
<dbReference type="AlphaFoldDB" id="A0A7M7M7G5"/>
<accession>A0A7M7M7G5</accession>
<dbReference type="EnsemblMetazoa" id="XM_022799572">
    <property type="protein sequence ID" value="XP_022655307"/>
    <property type="gene ID" value="LOC111247961"/>
</dbReference>
<keyword evidence="6" id="KW-1185">Reference proteome</keyword>
<dbReference type="OrthoDB" id="277199at2759"/>
<evidence type="ECO:0000256" key="1">
    <source>
        <dbReference type="ARBA" id="ARBA00007514"/>
    </source>
</evidence>
<dbReference type="GeneID" id="111247961"/>
<dbReference type="Pfam" id="PF01253">
    <property type="entry name" value="SUI1"/>
    <property type="match status" value="1"/>
</dbReference>
<dbReference type="PROSITE" id="PS50296">
    <property type="entry name" value="SUI1"/>
    <property type="match status" value="1"/>
</dbReference>
<feature type="region of interest" description="Disordered" evidence="3">
    <location>
        <begin position="64"/>
        <end position="114"/>
    </location>
</feature>
<dbReference type="InterPro" id="IPR048517">
    <property type="entry name" value="DENR_N"/>
</dbReference>
<feature type="compositionally biased region" description="Gly residues" evidence="3">
    <location>
        <begin position="77"/>
        <end position="97"/>
    </location>
</feature>
<protein>
    <recommendedName>
        <fullName evidence="2">Density-regulated protein</fullName>
    </recommendedName>
</protein>
<feature type="domain" description="SUI1" evidence="4">
    <location>
        <begin position="126"/>
        <end position="193"/>
    </location>
</feature>